<dbReference type="Proteomes" id="UP000033140">
    <property type="component" value="Unassembled WGS sequence"/>
</dbReference>
<dbReference type="SUPFAM" id="SSF54236">
    <property type="entry name" value="Ubiquitin-like"/>
    <property type="match status" value="1"/>
</dbReference>
<dbReference type="CDD" id="cd17080">
    <property type="entry name" value="Ubl_SLD2_Esc2_like"/>
    <property type="match status" value="1"/>
</dbReference>
<feature type="compositionally biased region" description="Basic residues" evidence="1">
    <location>
        <begin position="19"/>
        <end position="29"/>
    </location>
</feature>
<keyword evidence="4" id="KW-1185">Reference proteome</keyword>
<proteinExistence type="predicted"/>
<dbReference type="InterPro" id="IPR000626">
    <property type="entry name" value="Ubiquitin-like_dom"/>
</dbReference>
<feature type="compositionally biased region" description="Basic and acidic residues" evidence="1">
    <location>
        <begin position="367"/>
        <end position="397"/>
    </location>
</feature>
<reference evidence="3 4" key="1">
    <citation type="journal article" date="2011" name="J. Gen. Appl. Microbiol.">
        <title>Draft genome sequencing of the enigmatic yeast Saitoella complicata.</title>
        <authorList>
            <person name="Nishida H."/>
            <person name="Hamamoto M."/>
            <person name="Sugiyama J."/>
        </authorList>
    </citation>
    <scope>NUCLEOTIDE SEQUENCE [LARGE SCALE GENOMIC DNA]</scope>
    <source>
        <strain evidence="3 4">NRRL Y-17804</strain>
    </source>
</reference>
<dbReference type="PROSITE" id="PS50053">
    <property type="entry name" value="UBIQUITIN_2"/>
    <property type="match status" value="1"/>
</dbReference>
<dbReference type="InterPro" id="IPR029071">
    <property type="entry name" value="Ubiquitin-like_domsf"/>
</dbReference>
<comment type="caution">
    <text evidence="3">The sequence shown here is derived from an EMBL/GenBank/DDBJ whole genome shotgun (WGS) entry which is preliminary data.</text>
</comment>
<reference evidence="3 4" key="3">
    <citation type="journal article" date="2015" name="Genome Announc.">
        <title>Draft Genome Sequence of the Archiascomycetous Yeast Saitoella complicata.</title>
        <authorList>
            <person name="Yamauchi K."/>
            <person name="Kondo S."/>
            <person name="Hamamoto M."/>
            <person name="Takahashi Y."/>
            <person name="Ogura Y."/>
            <person name="Hayashi T."/>
            <person name="Nishida H."/>
        </authorList>
    </citation>
    <scope>NUCLEOTIDE SEQUENCE [LARGE SCALE GENOMIC DNA]</scope>
    <source>
        <strain evidence="3 4">NRRL Y-17804</strain>
    </source>
</reference>
<feature type="region of interest" description="Disordered" evidence="1">
    <location>
        <begin position="595"/>
        <end position="633"/>
    </location>
</feature>
<feature type="compositionally biased region" description="Basic and acidic residues" evidence="1">
    <location>
        <begin position="31"/>
        <end position="40"/>
    </location>
</feature>
<feature type="region of interest" description="Disordered" evidence="1">
    <location>
        <begin position="692"/>
        <end position="713"/>
    </location>
</feature>
<evidence type="ECO:0000313" key="4">
    <source>
        <dbReference type="Proteomes" id="UP000033140"/>
    </source>
</evidence>
<feature type="compositionally biased region" description="Basic and acidic residues" evidence="1">
    <location>
        <begin position="54"/>
        <end position="85"/>
    </location>
</feature>
<protein>
    <recommendedName>
        <fullName evidence="2">Ubiquitin-like domain-containing protein</fullName>
    </recommendedName>
</protein>
<evidence type="ECO:0000313" key="3">
    <source>
        <dbReference type="EMBL" id="GAO50645.1"/>
    </source>
</evidence>
<dbReference type="InterPro" id="IPR022617">
    <property type="entry name" value="Rad60/SUMO-like_dom"/>
</dbReference>
<dbReference type="Pfam" id="PF11976">
    <property type="entry name" value="Rad60-SLD"/>
    <property type="match status" value="1"/>
</dbReference>
<evidence type="ECO:0000259" key="2">
    <source>
        <dbReference type="PROSITE" id="PS50053"/>
    </source>
</evidence>
<dbReference type="AlphaFoldDB" id="A0A0E9NMJ3"/>
<name>A0A0E9NMJ3_SAICN</name>
<gene>
    <name evidence="3" type="ORF">G7K_4768-t1</name>
</gene>
<feature type="region of interest" description="Disordered" evidence="1">
    <location>
        <begin position="367"/>
        <end position="400"/>
    </location>
</feature>
<accession>A0A0E9NMJ3</accession>
<organism evidence="3 4">
    <name type="scientific">Saitoella complicata (strain BCRC 22490 / CBS 7301 / JCM 7358 / NBRC 10748 / NRRL Y-17804)</name>
    <dbReference type="NCBI Taxonomy" id="698492"/>
    <lineage>
        <taxon>Eukaryota</taxon>
        <taxon>Fungi</taxon>
        <taxon>Dikarya</taxon>
        <taxon>Ascomycota</taxon>
        <taxon>Taphrinomycotina</taxon>
        <taxon>Taphrinomycotina incertae sedis</taxon>
        <taxon>Saitoella</taxon>
    </lineage>
</organism>
<reference evidence="3 4" key="2">
    <citation type="journal article" date="2014" name="J. Gen. Appl. Microbiol.">
        <title>The early diverging ascomycetous budding yeast Saitoella complicata has three histone deacetylases belonging to the Clr6, Hos2, and Rpd3 lineages.</title>
        <authorList>
            <person name="Nishida H."/>
            <person name="Matsumoto T."/>
            <person name="Kondo S."/>
            <person name="Hamamoto M."/>
            <person name="Yoshikawa H."/>
        </authorList>
    </citation>
    <scope>NUCLEOTIDE SEQUENCE [LARGE SCALE GENOMIC DNA]</scope>
    <source>
        <strain evidence="3 4">NRRL Y-17804</strain>
    </source>
</reference>
<feature type="compositionally biased region" description="Basic and acidic residues" evidence="1">
    <location>
        <begin position="207"/>
        <end position="217"/>
    </location>
</feature>
<evidence type="ECO:0000256" key="1">
    <source>
        <dbReference type="SAM" id="MobiDB-lite"/>
    </source>
</evidence>
<sequence>MPREVLSPAVELTASPAKPKSRPRPKPRARAPQDADGKNADEDDFFFRRNTYKHVLEAQKKTEEVRKRKLSPHENSSRDVTKSPERGQYTADLPVASDSSSDSEDGEPEPTARVIPILRSSQSAGLRPTDASYRPPAIATPAKQKENARRRSLSLTPPPALPVDVIKIGTRRILAEFVDNDTSPAPEPNQPSSETPRRRTRNQRPTMLDERVDKKPDFNPASPPRTRSQRQSTGCSSASTGPPALNPTLADIEPTITNNNPLPSIQKSDIPHVELALLGHTSPHDPIPLPPSWPVPIVFRLRLNQPFRSLLKAYLARKNMLDEEVGRNIVMAWKGIRVFGAGTPMGLGMRGEERGVLEVWTGEGFMGKKREEERERERKRKEEEDAKDLENRDRDDTGTPDVYFLAERSASASATAQAPNQQQYLKILLRGKDGDLKLKVKPTDTAAKLAKFYRAQKKISEGVKVTLVIEGDDVGNEEEVGDMDVEDGDMVEVRIRSTLRILVGIANPPKPDPNQWPVQPRMKTKTPNLNILDVLHYPEADDQNHGQQALPDSSHHIAMPISHLQKTQKNRGPPTTDHPLKLNRASRSIKIPIPRFSDKCTGIPKPNKTKESKKRKSCKKGTDSTVRTRTRNNPKHRLPRLVLRNAFAVSLCLILNFNLDFPAQLSKAPQLQSSTAPQLHAHPHIRHPRILTTPPSSFGSASMVPPNLVGRTI</sequence>
<feature type="compositionally biased region" description="Polar residues" evidence="1">
    <location>
        <begin position="225"/>
        <end position="240"/>
    </location>
</feature>
<dbReference type="STRING" id="698492.A0A0E9NMJ3"/>
<feature type="domain" description="Ubiquitin-like" evidence="2">
    <location>
        <begin position="425"/>
        <end position="496"/>
    </location>
</feature>
<dbReference type="EMBL" id="BACD03000035">
    <property type="protein sequence ID" value="GAO50645.1"/>
    <property type="molecule type" value="Genomic_DNA"/>
</dbReference>
<dbReference type="Gene3D" id="3.10.20.90">
    <property type="entry name" value="Phosphatidylinositol 3-kinase Catalytic Subunit, Chain A, domain 1"/>
    <property type="match status" value="1"/>
</dbReference>
<feature type="region of interest" description="Disordered" evidence="1">
    <location>
        <begin position="1"/>
        <end position="246"/>
    </location>
</feature>